<dbReference type="SUPFAM" id="SSF57667">
    <property type="entry name" value="beta-beta-alpha zinc fingers"/>
    <property type="match status" value="1"/>
</dbReference>
<proteinExistence type="predicted"/>
<dbReference type="PANTHER" id="PTHR12805">
    <property type="entry name" value="KIN17 KIN, ANTIGENIC DETERMINANT OF RECA PROTEIN HOMOLOG"/>
    <property type="match status" value="1"/>
</dbReference>
<evidence type="ECO:0000313" key="5">
    <source>
        <dbReference type="EMBL" id="CAX42304.1"/>
    </source>
</evidence>
<feature type="domain" description="C2H2-type" evidence="3">
    <location>
        <begin position="28"/>
        <end position="50"/>
    </location>
</feature>
<dbReference type="SMART" id="SM00451">
    <property type="entry name" value="ZnF_U1"/>
    <property type="match status" value="1"/>
</dbReference>
<dbReference type="InterPro" id="IPR019447">
    <property type="entry name" value="DNA/RNA-bd_Kin17_WH-like_dom"/>
</dbReference>
<dbReference type="InterPro" id="IPR003604">
    <property type="entry name" value="Matrin/U1-like-C_Znf_C2H2"/>
</dbReference>
<dbReference type="AlphaFoldDB" id="B9WGD0"/>
<dbReference type="VEuPathDB" id="FungiDB:CD36_44320"/>
<dbReference type="GeneID" id="8047918"/>
<keyword evidence="1" id="KW-0479">Metal-binding</keyword>
<evidence type="ECO:0000256" key="2">
    <source>
        <dbReference type="SAM" id="MobiDB-lite"/>
    </source>
</evidence>
<feature type="region of interest" description="Disordered" evidence="2">
    <location>
        <begin position="188"/>
        <end position="207"/>
    </location>
</feature>
<gene>
    <name evidence="4" type="ordered locus">Cd36_44320</name>
    <name evidence="5" type="ORF">CD36_44320</name>
</gene>
<evidence type="ECO:0000256" key="1">
    <source>
        <dbReference type="ARBA" id="ARBA00022771"/>
    </source>
</evidence>
<accession>B9WGD0</accession>
<dbReference type="GO" id="GO:0003690">
    <property type="term" value="F:double-stranded DNA binding"/>
    <property type="evidence" value="ECO:0007669"/>
    <property type="project" value="TreeGrafter"/>
</dbReference>
<dbReference type="InterPro" id="IPR056767">
    <property type="entry name" value="C2H2-Znf_KIN17"/>
</dbReference>
<feature type="compositionally biased region" description="Basic and acidic residues" evidence="2">
    <location>
        <begin position="188"/>
        <end position="200"/>
    </location>
</feature>
<dbReference type="Pfam" id="PF10357">
    <property type="entry name" value="WH_KIN17"/>
    <property type="match status" value="1"/>
</dbReference>
<keyword evidence="1" id="KW-0863">Zinc-finger</keyword>
<keyword evidence="1" id="KW-0862">Zinc</keyword>
<reference evidence="5 6" key="1">
    <citation type="journal article" date="2009" name="Genome Res.">
        <title>Comparative genomics of the fungal pathogens Candida dubliniensis and Candida albicans.</title>
        <authorList>
            <person name="Jackson A.P."/>
            <person name="Gamble J.A."/>
            <person name="Yeomans T."/>
            <person name="Moran G.P."/>
            <person name="Saunders D."/>
            <person name="Harris D."/>
            <person name="Aslett M."/>
            <person name="Barrell J.F."/>
            <person name="Butler G."/>
            <person name="Citiulo F."/>
            <person name="Coleman D.C."/>
            <person name="de Groot P.W.J."/>
            <person name="Goodwin T.J."/>
            <person name="Quail M.A."/>
            <person name="McQuillan J."/>
            <person name="Munro C.A."/>
            <person name="Pain A."/>
            <person name="Poulter R.T."/>
            <person name="Rajandream M.A."/>
            <person name="Renauld H."/>
            <person name="Spiering M.J."/>
            <person name="Tivey A."/>
            <person name="Gow N.A.R."/>
            <person name="Barrell B."/>
            <person name="Sullivan D.J."/>
            <person name="Berriman M."/>
        </authorList>
    </citation>
    <scope>NUCLEOTIDE SEQUENCE [LARGE SCALE GENOMIC DNA]</scope>
    <source>
        <strain evidence="6">CD36 / ATCC MYA-646 / CBS 7987 / NCPF 3949 / NRRL Y-17841</strain>
    </source>
</reference>
<sequence length="238" mass="27556">MAKAEFGTAKYQSKKLRAAGLQKLKFYCQLCSKQCRDSNGFKNHLSSPSHIKKVSEIHESGDSSKLIETYSNKFEDEFIKLLRINHGTKFINANKFYQEYIRERDHIHMNSTKWRSLTSFIKHLGKNGIVKVQTSDENNEEEEGFNLEIKLVDRMQTLNSYQTNSNISVLEDNDEMNDDKLLQKQIKRGQEMERDKDTEKPTLQQQVPISGPVKLTLKKKKVCATKKLVNAFDDSESE</sequence>
<dbReference type="KEGG" id="cdu:CD36_44320"/>
<dbReference type="Gene3D" id="1.10.10.2030">
    <property type="entry name" value="DNA/RNA-binding protein Kin17, conserved domain"/>
    <property type="match status" value="1"/>
</dbReference>
<dbReference type="GO" id="GO:0005634">
    <property type="term" value="C:nucleus"/>
    <property type="evidence" value="ECO:0007669"/>
    <property type="project" value="TreeGrafter"/>
</dbReference>
<dbReference type="eggNOG" id="KOG2837">
    <property type="taxonomic scope" value="Eukaryota"/>
</dbReference>
<dbReference type="OrthoDB" id="10266249at2759"/>
<name>B9WGD0_CANDC</name>
<dbReference type="InterPro" id="IPR038254">
    <property type="entry name" value="KIN17_WH-like_sf"/>
</dbReference>
<dbReference type="Proteomes" id="UP000002605">
    <property type="component" value="Chromosome 4"/>
</dbReference>
<dbReference type="PANTHER" id="PTHR12805:SF0">
    <property type="entry name" value="DNA_RNA-BINDING PROTEIN KIN17"/>
    <property type="match status" value="1"/>
</dbReference>
<protein>
    <submittedName>
        <fullName evidence="5">Zinc finger protein, putative</fullName>
    </submittedName>
</protein>
<keyword evidence="6" id="KW-1185">Reference proteome</keyword>
<dbReference type="Pfam" id="PF25095">
    <property type="entry name" value="C2H2-zf_KIN17"/>
    <property type="match status" value="1"/>
</dbReference>
<evidence type="ECO:0000259" key="3">
    <source>
        <dbReference type="PROSITE" id="PS00028"/>
    </source>
</evidence>
<dbReference type="SMART" id="SM01253">
    <property type="entry name" value="Kin17_mid"/>
    <property type="match status" value="1"/>
</dbReference>
<dbReference type="GO" id="GO:0006260">
    <property type="term" value="P:DNA replication"/>
    <property type="evidence" value="ECO:0007669"/>
    <property type="project" value="TreeGrafter"/>
</dbReference>
<evidence type="ECO:0000313" key="6">
    <source>
        <dbReference type="Proteomes" id="UP000002605"/>
    </source>
</evidence>
<dbReference type="GO" id="GO:0008270">
    <property type="term" value="F:zinc ion binding"/>
    <property type="evidence" value="ECO:0007669"/>
    <property type="project" value="UniProtKB-KW"/>
</dbReference>
<dbReference type="GO" id="GO:0006974">
    <property type="term" value="P:DNA damage response"/>
    <property type="evidence" value="ECO:0007669"/>
    <property type="project" value="TreeGrafter"/>
</dbReference>
<dbReference type="InterPro" id="IPR037321">
    <property type="entry name" value="KIN17-like"/>
</dbReference>
<dbReference type="RefSeq" id="XP_002420084.1">
    <property type="nucleotide sequence ID" value="XM_002420039.1"/>
</dbReference>
<dbReference type="EMBL" id="FM992691">
    <property type="protein sequence ID" value="CAX42304.1"/>
    <property type="molecule type" value="Genomic_DNA"/>
</dbReference>
<organism evidence="5 6">
    <name type="scientific">Candida dubliniensis (strain CD36 / ATCC MYA-646 / CBS 7987 / NCPF 3949 / NRRL Y-17841)</name>
    <name type="common">Yeast</name>
    <dbReference type="NCBI Taxonomy" id="573826"/>
    <lineage>
        <taxon>Eukaryota</taxon>
        <taxon>Fungi</taxon>
        <taxon>Dikarya</taxon>
        <taxon>Ascomycota</taxon>
        <taxon>Saccharomycotina</taxon>
        <taxon>Pichiomycetes</taxon>
        <taxon>Debaryomycetaceae</taxon>
        <taxon>Candida/Lodderomyces clade</taxon>
        <taxon>Candida</taxon>
    </lineage>
</organism>
<evidence type="ECO:0000313" key="4">
    <source>
        <dbReference type="CGD" id="CAL0000167442"/>
    </source>
</evidence>
<dbReference type="InterPro" id="IPR036236">
    <property type="entry name" value="Znf_C2H2_sf"/>
</dbReference>
<dbReference type="InterPro" id="IPR013087">
    <property type="entry name" value="Znf_C2H2_type"/>
</dbReference>
<dbReference type="HOGENOM" id="CLU_030065_2_0_1"/>
<dbReference type="CGD" id="CAL0000167442">
    <property type="gene designation" value="Cd36_44320"/>
</dbReference>
<dbReference type="PROSITE" id="PS00028">
    <property type="entry name" value="ZINC_FINGER_C2H2_1"/>
    <property type="match status" value="1"/>
</dbReference>